<evidence type="ECO:0000313" key="3">
    <source>
        <dbReference type="EMBL" id="MCP1676429.1"/>
    </source>
</evidence>
<proteinExistence type="predicted"/>
<dbReference type="GO" id="GO:0008168">
    <property type="term" value="F:methyltransferase activity"/>
    <property type="evidence" value="ECO:0007669"/>
    <property type="project" value="UniProtKB-KW"/>
</dbReference>
<dbReference type="EMBL" id="JALJXV010000009">
    <property type="protein sequence ID" value="MCP1676429.1"/>
    <property type="molecule type" value="Genomic_DNA"/>
</dbReference>
<protein>
    <submittedName>
        <fullName evidence="3">2-polyprenyl-3-methyl-5-hydroxy-6-metoxy-1, 4-benzoquinol methylase</fullName>
    </submittedName>
</protein>
<accession>A0AAE3KD43</accession>
<evidence type="ECO:0000313" key="4">
    <source>
        <dbReference type="Proteomes" id="UP001205843"/>
    </source>
</evidence>
<dbReference type="PANTHER" id="PTHR45128">
    <property type="entry name" value="METHYLTRANSFERASE TYPE 11"/>
    <property type="match status" value="1"/>
</dbReference>
<dbReference type="SUPFAM" id="SSF46785">
    <property type="entry name" value="Winged helix' DNA-binding domain"/>
    <property type="match status" value="1"/>
</dbReference>
<dbReference type="InterPro" id="IPR053173">
    <property type="entry name" value="SAM-binding_MTase"/>
</dbReference>
<dbReference type="AlphaFoldDB" id="A0AAE3KD43"/>
<dbReference type="Proteomes" id="UP001205843">
    <property type="component" value="Unassembled WGS sequence"/>
</dbReference>
<dbReference type="InterPro" id="IPR048711">
    <property type="entry name" value="WHD_Rv2258c"/>
</dbReference>
<dbReference type="Pfam" id="PF13847">
    <property type="entry name" value="Methyltransf_31"/>
    <property type="match status" value="1"/>
</dbReference>
<feature type="domain" description="Methyltransferase" evidence="1">
    <location>
        <begin position="180"/>
        <end position="297"/>
    </location>
</feature>
<gene>
    <name evidence="3" type="ORF">J2T57_003590</name>
</gene>
<dbReference type="PANTHER" id="PTHR45128:SF1">
    <property type="entry name" value="S-ADENOSYLMETHIONINE-DEPENDENT METHYLTRANSFERASE RV2258C"/>
    <property type="match status" value="1"/>
</dbReference>
<dbReference type="InterPro" id="IPR029063">
    <property type="entry name" value="SAM-dependent_MTases_sf"/>
</dbReference>
<dbReference type="Pfam" id="PF21320">
    <property type="entry name" value="WHD_Rv2258c"/>
    <property type="match status" value="1"/>
</dbReference>
<keyword evidence="3" id="KW-0489">Methyltransferase</keyword>
<dbReference type="SUPFAM" id="SSF53335">
    <property type="entry name" value="S-adenosyl-L-methionine-dependent methyltransferases"/>
    <property type="match status" value="1"/>
</dbReference>
<evidence type="ECO:0000259" key="2">
    <source>
        <dbReference type="Pfam" id="PF21320"/>
    </source>
</evidence>
<dbReference type="InterPro" id="IPR025714">
    <property type="entry name" value="Methyltranfer_dom"/>
</dbReference>
<organism evidence="3 4">
    <name type="scientific">Natronocella acetinitrilica</name>
    <dbReference type="NCBI Taxonomy" id="414046"/>
    <lineage>
        <taxon>Bacteria</taxon>
        <taxon>Pseudomonadati</taxon>
        <taxon>Pseudomonadota</taxon>
        <taxon>Gammaproteobacteria</taxon>
        <taxon>Chromatiales</taxon>
        <taxon>Ectothiorhodospiraceae</taxon>
        <taxon>Natronocella</taxon>
    </lineage>
</organism>
<feature type="domain" description="S-adenosylmethionine-dependent methyltransferase Rv2258c-like winged HTH" evidence="2">
    <location>
        <begin position="34"/>
        <end position="106"/>
    </location>
</feature>
<comment type="caution">
    <text evidence="3">The sequence shown here is derived from an EMBL/GenBank/DDBJ whole genome shotgun (WGS) entry which is preliminary data.</text>
</comment>
<keyword evidence="3" id="KW-0808">Transferase</keyword>
<reference evidence="3" key="1">
    <citation type="submission" date="2022-03" db="EMBL/GenBank/DDBJ databases">
        <title>Genomic Encyclopedia of Type Strains, Phase III (KMG-III): the genomes of soil and plant-associated and newly described type strains.</title>
        <authorList>
            <person name="Whitman W."/>
        </authorList>
    </citation>
    <scope>NUCLEOTIDE SEQUENCE</scope>
    <source>
        <strain evidence="3">ANL 6-2</strain>
    </source>
</reference>
<dbReference type="InterPro" id="IPR036390">
    <property type="entry name" value="WH_DNA-bd_sf"/>
</dbReference>
<evidence type="ECO:0000259" key="1">
    <source>
        <dbReference type="Pfam" id="PF13847"/>
    </source>
</evidence>
<name>A0AAE3KD43_9GAMM</name>
<keyword evidence="4" id="KW-1185">Reference proteome</keyword>
<sequence length="371" mass="41136">MSQGTASIEESEPVLAEAMDAFERRLVQALNEAGMLLMVSLGHRSGLLASMANGAPVDSESLAERTSLNERYVREWLGAMTAAGVVIMDPQRATYRLPPAHAALITDSGGTNLGVYAQFLPMLGQVEDDILHCFRHGGGVPYERYPRFQAIMAEDSGQTVLAALFEHILPLVPGLPTRLETGIRVLDVGCGRGKALIMMAERYPRSRFTGYDLSEEAISWARTQAQQKGLKNIEFEMRDASNFDETAIPRCFELITTFDAIHDQAHPLAVLRGIRHSLTDDGVYLAQDIRAHSHHHENINHPLGAFLYAMSIMHCMTVSLAQGGEGLGTMWGREKAFEYFRKAGFSDIQVHELAHDIQNDYFVCRVMEMPS</sequence>
<dbReference type="CDD" id="cd02440">
    <property type="entry name" value="AdoMet_MTases"/>
    <property type="match status" value="1"/>
</dbReference>
<dbReference type="Gene3D" id="3.40.50.150">
    <property type="entry name" value="Vaccinia Virus protein VP39"/>
    <property type="match status" value="1"/>
</dbReference>
<dbReference type="GO" id="GO:0032259">
    <property type="term" value="P:methylation"/>
    <property type="evidence" value="ECO:0007669"/>
    <property type="project" value="UniProtKB-KW"/>
</dbReference>